<sequence>MSMQMLQEKTEAHPIFIRLNRVLVESSETVCGLILAKCTLGNGGLERLKEKLSSPELDPGAQFWYESNYGTLAILLPDKKLSYTHYVSLAVKQFMQDENIPGSLLITSFPECGIPKETDVEAMHVMIADEADDESAILIYNQPDADTKSSTILIIDEDATVGELLNSRLRMKGYDVYIADNGLDGLRLFNSLSPDLVITELSLPVYDGYELIRSIRQKKEGSVDCSIMVLSDNRMERDISTCFDLGVSDYITKPYSPVELEARIRRLLQ</sequence>
<dbReference type="RefSeq" id="WP_139602757.1">
    <property type="nucleotide sequence ID" value="NZ_VDCQ01000016.1"/>
</dbReference>
<dbReference type="InterPro" id="IPR001789">
    <property type="entry name" value="Sig_transdc_resp-reg_receiver"/>
</dbReference>
<evidence type="ECO:0000256" key="1">
    <source>
        <dbReference type="ARBA" id="ARBA00022553"/>
    </source>
</evidence>
<dbReference type="CDD" id="cd17574">
    <property type="entry name" value="REC_OmpR"/>
    <property type="match status" value="1"/>
</dbReference>
<proteinExistence type="predicted"/>
<organism evidence="4 5">
    <name type="scientific">Paenibacillus hemerocallicola</name>
    <dbReference type="NCBI Taxonomy" id="1172614"/>
    <lineage>
        <taxon>Bacteria</taxon>
        <taxon>Bacillati</taxon>
        <taxon>Bacillota</taxon>
        <taxon>Bacilli</taxon>
        <taxon>Bacillales</taxon>
        <taxon>Paenibacillaceae</taxon>
        <taxon>Paenibacillus</taxon>
    </lineage>
</organism>
<feature type="domain" description="Response regulatory" evidence="3">
    <location>
        <begin position="151"/>
        <end position="268"/>
    </location>
</feature>
<protein>
    <submittedName>
        <fullName evidence="4">Response regulator</fullName>
    </submittedName>
</protein>
<dbReference type="PANTHER" id="PTHR44591">
    <property type="entry name" value="STRESS RESPONSE REGULATOR PROTEIN 1"/>
    <property type="match status" value="1"/>
</dbReference>
<dbReference type="EMBL" id="VDCQ01000016">
    <property type="protein sequence ID" value="TNJ65696.1"/>
    <property type="molecule type" value="Genomic_DNA"/>
</dbReference>
<evidence type="ECO:0000313" key="5">
    <source>
        <dbReference type="Proteomes" id="UP000307943"/>
    </source>
</evidence>
<dbReference type="OrthoDB" id="2690598at2"/>
<gene>
    <name evidence="4" type="ORF">FE784_13655</name>
</gene>
<dbReference type="InterPro" id="IPR011006">
    <property type="entry name" value="CheY-like_superfamily"/>
</dbReference>
<dbReference type="InterPro" id="IPR050595">
    <property type="entry name" value="Bact_response_regulator"/>
</dbReference>
<dbReference type="Pfam" id="PF00072">
    <property type="entry name" value="Response_reg"/>
    <property type="match status" value="1"/>
</dbReference>
<evidence type="ECO:0000259" key="3">
    <source>
        <dbReference type="PROSITE" id="PS50110"/>
    </source>
</evidence>
<comment type="caution">
    <text evidence="2">Lacks conserved residue(s) required for the propagation of feature annotation.</text>
</comment>
<reference evidence="4 5" key="1">
    <citation type="submission" date="2019-05" db="EMBL/GenBank/DDBJ databases">
        <title>We sequenced the genome of Paenibacillus hemerocallicola KCTC 33185 for further insight into its adaptation and study the phylogeny of Paenibacillus.</title>
        <authorList>
            <person name="Narsing Rao M.P."/>
        </authorList>
    </citation>
    <scope>NUCLEOTIDE SEQUENCE [LARGE SCALE GENOMIC DNA]</scope>
    <source>
        <strain evidence="4 5">KCTC 33185</strain>
    </source>
</reference>
<dbReference type="GO" id="GO:0000160">
    <property type="term" value="P:phosphorelay signal transduction system"/>
    <property type="evidence" value="ECO:0007669"/>
    <property type="project" value="InterPro"/>
</dbReference>
<evidence type="ECO:0000256" key="2">
    <source>
        <dbReference type="PROSITE-ProRule" id="PRU00169"/>
    </source>
</evidence>
<dbReference type="SUPFAM" id="SSF52172">
    <property type="entry name" value="CheY-like"/>
    <property type="match status" value="1"/>
</dbReference>
<dbReference type="Proteomes" id="UP000307943">
    <property type="component" value="Unassembled WGS sequence"/>
</dbReference>
<keyword evidence="5" id="KW-1185">Reference proteome</keyword>
<evidence type="ECO:0000313" key="4">
    <source>
        <dbReference type="EMBL" id="TNJ65696.1"/>
    </source>
</evidence>
<comment type="caution">
    <text evidence="4">The sequence shown here is derived from an EMBL/GenBank/DDBJ whole genome shotgun (WGS) entry which is preliminary data.</text>
</comment>
<accession>A0A5C4TAJ0</accession>
<dbReference type="Gene3D" id="3.40.50.2300">
    <property type="match status" value="1"/>
</dbReference>
<dbReference type="SMART" id="SM00448">
    <property type="entry name" value="REC"/>
    <property type="match status" value="1"/>
</dbReference>
<name>A0A5C4TAJ0_9BACL</name>
<dbReference type="AlphaFoldDB" id="A0A5C4TAJ0"/>
<dbReference type="PANTHER" id="PTHR44591:SF3">
    <property type="entry name" value="RESPONSE REGULATORY DOMAIN-CONTAINING PROTEIN"/>
    <property type="match status" value="1"/>
</dbReference>
<dbReference type="PROSITE" id="PS50110">
    <property type="entry name" value="RESPONSE_REGULATORY"/>
    <property type="match status" value="1"/>
</dbReference>
<keyword evidence="1" id="KW-0597">Phosphoprotein</keyword>